<evidence type="ECO:0000256" key="5">
    <source>
        <dbReference type="ARBA" id="ARBA00023136"/>
    </source>
</evidence>
<feature type="transmembrane region" description="Helical" evidence="6">
    <location>
        <begin position="175"/>
        <end position="194"/>
    </location>
</feature>
<comment type="subcellular location">
    <subcellularLocation>
        <location evidence="1">Cell membrane</location>
        <topology evidence="1">Multi-pass membrane protein</topology>
    </subcellularLocation>
</comment>
<feature type="transmembrane region" description="Helical" evidence="6">
    <location>
        <begin position="59"/>
        <end position="79"/>
    </location>
</feature>
<proteinExistence type="predicted"/>
<feature type="transmembrane region" description="Helical" evidence="6">
    <location>
        <begin position="135"/>
        <end position="155"/>
    </location>
</feature>
<keyword evidence="8" id="KW-1185">Reference proteome</keyword>
<dbReference type="AlphaFoldDB" id="A0A364NQW5"/>
<dbReference type="PANTHER" id="PTHR30086:SF20">
    <property type="entry name" value="ARGININE EXPORTER PROTEIN ARGO-RELATED"/>
    <property type="match status" value="1"/>
</dbReference>
<keyword evidence="4 6" id="KW-1133">Transmembrane helix</keyword>
<dbReference type="InterPro" id="IPR001123">
    <property type="entry name" value="LeuE-type"/>
</dbReference>
<dbReference type="Pfam" id="PF01810">
    <property type="entry name" value="LysE"/>
    <property type="match status" value="1"/>
</dbReference>
<name>A0A364NQW5_9GAMM</name>
<dbReference type="GO" id="GO:0015171">
    <property type="term" value="F:amino acid transmembrane transporter activity"/>
    <property type="evidence" value="ECO:0007669"/>
    <property type="project" value="TreeGrafter"/>
</dbReference>
<accession>A0A364NQW5</accession>
<evidence type="ECO:0000256" key="6">
    <source>
        <dbReference type="SAM" id="Phobius"/>
    </source>
</evidence>
<evidence type="ECO:0000313" key="7">
    <source>
        <dbReference type="EMBL" id="RAU19509.1"/>
    </source>
</evidence>
<comment type="caution">
    <text evidence="7">The sequence shown here is derived from an EMBL/GenBank/DDBJ whole genome shotgun (WGS) entry which is preliminary data.</text>
</comment>
<evidence type="ECO:0000313" key="8">
    <source>
        <dbReference type="Proteomes" id="UP000250744"/>
    </source>
</evidence>
<dbReference type="PANTHER" id="PTHR30086">
    <property type="entry name" value="ARGININE EXPORTER PROTEIN ARGO"/>
    <property type="match status" value="1"/>
</dbReference>
<dbReference type="Proteomes" id="UP000250744">
    <property type="component" value="Unassembled WGS sequence"/>
</dbReference>
<sequence length="196" mass="20342">MVMLALVPSTSVALVVARSSTAGFLNGAAVSVGIVLGDLVFVFLAIFGMTALAEVMGGFFLILRYIAGAYLIWFGISLLRSKARVQVPAGRSVSSLSASFLTGLIITLGDVKAILFYASLFPAFVDLATLKTSDVIVISLLTVMAVGGVKLFYAYSASKIVSLPSVLKSQHKVQGAVKVTVGGLMVGTGAYLIVKA</sequence>
<dbReference type="EMBL" id="QKRX01000002">
    <property type="protein sequence ID" value="RAU19509.1"/>
    <property type="molecule type" value="Genomic_DNA"/>
</dbReference>
<evidence type="ECO:0000256" key="1">
    <source>
        <dbReference type="ARBA" id="ARBA00004651"/>
    </source>
</evidence>
<keyword evidence="5 6" id="KW-0472">Membrane</keyword>
<evidence type="ECO:0000256" key="2">
    <source>
        <dbReference type="ARBA" id="ARBA00022475"/>
    </source>
</evidence>
<keyword evidence="2" id="KW-1003">Cell membrane</keyword>
<evidence type="ECO:0000256" key="4">
    <source>
        <dbReference type="ARBA" id="ARBA00022989"/>
    </source>
</evidence>
<dbReference type="OrthoDB" id="9804822at2"/>
<protein>
    <submittedName>
        <fullName evidence="7">LysE family translocator</fullName>
    </submittedName>
</protein>
<feature type="transmembrane region" description="Helical" evidence="6">
    <location>
        <begin position="29"/>
        <end position="52"/>
    </location>
</feature>
<keyword evidence="3 6" id="KW-0812">Transmembrane</keyword>
<feature type="transmembrane region" description="Helical" evidence="6">
    <location>
        <begin position="99"/>
        <end position="123"/>
    </location>
</feature>
<organism evidence="7 8">
    <name type="scientific">Nitrincola tibetensis</name>
    <dbReference type="NCBI Taxonomy" id="2219697"/>
    <lineage>
        <taxon>Bacteria</taxon>
        <taxon>Pseudomonadati</taxon>
        <taxon>Pseudomonadota</taxon>
        <taxon>Gammaproteobacteria</taxon>
        <taxon>Oceanospirillales</taxon>
        <taxon>Oceanospirillaceae</taxon>
        <taxon>Nitrincola</taxon>
    </lineage>
</organism>
<evidence type="ECO:0000256" key="3">
    <source>
        <dbReference type="ARBA" id="ARBA00022692"/>
    </source>
</evidence>
<reference evidence="7 8" key="1">
    <citation type="submission" date="2018-06" db="EMBL/GenBank/DDBJ databases">
        <title>Nitrincola tibetense sp. nov., isolated from Lake XuguoCo on Tibetan Plateau.</title>
        <authorList>
            <person name="Xing P."/>
        </authorList>
    </citation>
    <scope>NUCLEOTIDE SEQUENCE [LARGE SCALE GENOMIC DNA]</scope>
    <source>
        <strain evidence="8">xg18</strain>
    </source>
</reference>
<dbReference type="GO" id="GO:0005886">
    <property type="term" value="C:plasma membrane"/>
    <property type="evidence" value="ECO:0007669"/>
    <property type="project" value="UniProtKB-SubCell"/>
</dbReference>
<gene>
    <name evidence="7" type="ORF">DN062_04060</name>
</gene>